<dbReference type="AlphaFoldDB" id="A0A255XRL3"/>
<dbReference type="Pfam" id="PF01909">
    <property type="entry name" value="NTP_transf_2"/>
    <property type="match status" value="1"/>
</dbReference>
<dbReference type="GO" id="GO:0016779">
    <property type="term" value="F:nucleotidyltransferase activity"/>
    <property type="evidence" value="ECO:0007669"/>
    <property type="project" value="InterPro"/>
</dbReference>
<organism evidence="2 3">
    <name type="scientific">Elstera cyanobacteriorum</name>
    <dbReference type="NCBI Taxonomy" id="2022747"/>
    <lineage>
        <taxon>Bacteria</taxon>
        <taxon>Pseudomonadati</taxon>
        <taxon>Pseudomonadota</taxon>
        <taxon>Alphaproteobacteria</taxon>
        <taxon>Rhodospirillales</taxon>
        <taxon>Rhodospirillaceae</taxon>
        <taxon>Elstera</taxon>
    </lineage>
</organism>
<dbReference type="InterPro" id="IPR043519">
    <property type="entry name" value="NT_sf"/>
</dbReference>
<name>A0A255XRL3_9PROT</name>
<evidence type="ECO:0000313" key="3">
    <source>
        <dbReference type="Proteomes" id="UP000216361"/>
    </source>
</evidence>
<evidence type="ECO:0000313" key="2">
    <source>
        <dbReference type="EMBL" id="OYQ19552.1"/>
    </source>
</evidence>
<accession>A0A255XRL3</accession>
<dbReference type="InterPro" id="IPR002934">
    <property type="entry name" value="Polymerase_NTP_transf_dom"/>
</dbReference>
<dbReference type="Gene3D" id="3.30.460.10">
    <property type="entry name" value="Beta Polymerase, domain 2"/>
    <property type="match status" value="1"/>
</dbReference>
<dbReference type="Proteomes" id="UP000216361">
    <property type="component" value="Unassembled WGS sequence"/>
</dbReference>
<keyword evidence="3" id="KW-1185">Reference proteome</keyword>
<comment type="caution">
    <text evidence="2">The sequence shown here is derived from an EMBL/GenBank/DDBJ whole genome shotgun (WGS) entry which is preliminary data.</text>
</comment>
<evidence type="ECO:0000259" key="1">
    <source>
        <dbReference type="Pfam" id="PF01909"/>
    </source>
</evidence>
<dbReference type="OrthoDB" id="559450at2"/>
<reference evidence="2 3" key="1">
    <citation type="submission" date="2017-07" db="EMBL/GenBank/DDBJ databases">
        <title>Elstera cyanobacteriorum sp. nov., a novel bacterium isolated from cyanobacterial aggregates in a eutrophic lake.</title>
        <authorList>
            <person name="Cai H."/>
        </authorList>
    </citation>
    <scope>NUCLEOTIDE SEQUENCE [LARGE SCALE GENOMIC DNA]</scope>
    <source>
        <strain evidence="2 3">TH019</strain>
    </source>
</reference>
<gene>
    <name evidence="2" type="ORF">CHR90_07575</name>
</gene>
<dbReference type="SUPFAM" id="SSF81301">
    <property type="entry name" value="Nucleotidyltransferase"/>
    <property type="match status" value="1"/>
</dbReference>
<dbReference type="EMBL" id="NOXS01000031">
    <property type="protein sequence ID" value="OYQ19552.1"/>
    <property type="molecule type" value="Genomic_DNA"/>
</dbReference>
<dbReference type="CDD" id="cd05403">
    <property type="entry name" value="NT_KNTase_like"/>
    <property type="match status" value="1"/>
</dbReference>
<feature type="domain" description="Polymerase nucleotidyl transferase" evidence="1">
    <location>
        <begin position="24"/>
        <end position="86"/>
    </location>
</feature>
<sequence length="111" mass="12191">MNHGLTPSHITIIADVLAPFALQIERVGLFGSRATGTQKPGSDIDLVLYGPLTEAMVDRLWTRFTESLLPVSVDVVAYALIQWPALQRHIDSTMLPLLSQQDLIRLGQKAA</sequence>
<proteinExistence type="predicted"/>
<protein>
    <recommendedName>
        <fullName evidence="1">Polymerase nucleotidyl transferase domain-containing protein</fullName>
    </recommendedName>
</protein>